<gene>
    <name evidence="1" type="ORF">PoB_004520200</name>
</gene>
<protein>
    <submittedName>
        <fullName evidence="1">Uncharacterized protein</fullName>
    </submittedName>
</protein>
<comment type="caution">
    <text evidence="1">The sequence shown here is derived from an EMBL/GenBank/DDBJ whole genome shotgun (WGS) entry which is preliminary data.</text>
</comment>
<keyword evidence="2" id="KW-1185">Reference proteome</keyword>
<organism evidence="1 2">
    <name type="scientific">Plakobranchus ocellatus</name>
    <dbReference type="NCBI Taxonomy" id="259542"/>
    <lineage>
        <taxon>Eukaryota</taxon>
        <taxon>Metazoa</taxon>
        <taxon>Spiralia</taxon>
        <taxon>Lophotrochozoa</taxon>
        <taxon>Mollusca</taxon>
        <taxon>Gastropoda</taxon>
        <taxon>Heterobranchia</taxon>
        <taxon>Euthyneura</taxon>
        <taxon>Panpulmonata</taxon>
        <taxon>Sacoglossa</taxon>
        <taxon>Placobranchoidea</taxon>
        <taxon>Plakobranchidae</taxon>
        <taxon>Plakobranchus</taxon>
    </lineage>
</organism>
<accession>A0AAV4BH40</accession>
<evidence type="ECO:0000313" key="2">
    <source>
        <dbReference type="Proteomes" id="UP000735302"/>
    </source>
</evidence>
<dbReference type="EMBL" id="BLXT01004974">
    <property type="protein sequence ID" value="GFO18697.1"/>
    <property type="molecule type" value="Genomic_DNA"/>
</dbReference>
<reference evidence="1 2" key="1">
    <citation type="journal article" date="2021" name="Elife">
        <title>Chloroplast acquisition without the gene transfer in kleptoplastic sea slugs, Plakobranchus ocellatus.</title>
        <authorList>
            <person name="Maeda T."/>
            <person name="Takahashi S."/>
            <person name="Yoshida T."/>
            <person name="Shimamura S."/>
            <person name="Takaki Y."/>
            <person name="Nagai Y."/>
            <person name="Toyoda A."/>
            <person name="Suzuki Y."/>
            <person name="Arimoto A."/>
            <person name="Ishii H."/>
            <person name="Satoh N."/>
            <person name="Nishiyama T."/>
            <person name="Hasebe M."/>
            <person name="Maruyama T."/>
            <person name="Minagawa J."/>
            <person name="Obokata J."/>
            <person name="Shigenobu S."/>
        </authorList>
    </citation>
    <scope>NUCLEOTIDE SEQUENCE [LARGE SCALE GENOMIC DNA]</scope>
</reference>
<name>A0AAV4BH40_9GAST</name>
<dbReference type="AlphaFoldDB" id="A0AAV4BH40"/>
<evidence type="ECO:0000313" key="1">
    <source>
        <dbReference type="EMBL" id="GFO18697.1"/>
    </source>
</evidence>
<dbReference type="Proteomes" id="UP000735302">
    <property type="component" value="Unassembled WGS sequence"/>
</dbReference>
<sequence>MAKFGQVCKMCSADRGSCPHWQIGVSPIVSLVYMCFRSLLCPVLSRKMIACSSPFKAWCCPSATKESMSTSSWLLPWCMSVPPQESFLWCFVASALLFPRI</sequence>
<proteinExistence type="predicted"/>